<evidence type="ECO:0000313" key="11">
    <source>
        <dbReference type="Proteomes" id="UP000031518"/>
    </source>
</evidence>
<dbReference type="OrthoDB" id="9808652at2"/>
<keyword evidence="2 9" id="KW-0813">Transport</keyword>
<gene>
    <name evidence="9" type="primary">hppA</name>
    <name evidence="10" type="ORF">PYK22_02798</name>
</gene>
<keyword evidence="5 9" id="KW-1278">Translocase</keyword>
<evidence type="ECO:0000256" key="7">
    <source>
        <dbReference type="ARBA" id="ARBA00023065"/>
    </source>
</evidence>
<keyword evidence="9" id="KW-0915">Sodium</keyword>
<evidence type="ECO:0000256" key="8">
    <source>
        <dbReference type="ARBA" id="ARBA00023136"/>
    </source>
</evidence>
<dbReference type="GO" id="GO:0006814">
    <property type="term" value="P:sodium ion transport"/>
    <property type="evidence" value="ECO:0007669"/>
    <property type="project" value="UniProtKB-UniRule"/>
</dbReference>
<feature type="transmembrane region" description="Helical" evidence="9">
    <location>
        <begin position="585"/>
        <end position="604"/>
    </location>
</feature>
<dbReference type="NCBIfam" id="TIGR01104">
    <property type="entry name" value="V_PPase"/>
    <property type="match status" value="1"/>
</dbReference>
<dbReference type="Pfam" id="PF03030">
    <property type="entry name" value="H_PPase"/>
    <property type="match status" value="1"/>
</dbReference>
<evidence type="ECO:0000256" key="1">
    <source>
        <dbReference type="ARBA" id="ARBA00004127"/>
    </source>
</evidence>
<feature type="site" description="Determinant of potassium dependence" evidence="9">
    <location>
        <position position="478"/>
    </location>
</feature>
<dbReference type="EC" id="7.2.3.1" evidence="9"/>
<dbReference type="NCBIfam" id="NF001961">
    <property type="entry name" value="PRK00733.3-6"/>
    <property type="match status" value="1"/>
</dbReference>
<feature type="transmembrane region" description="Helical" evidence="9">
    <location>
        <begin position="311"/>
        <end position="332"/>
    </location>
</feature>
<dbReference type="GO" id="GO:0009678">
    <property type="term" value="F:diphosphate hydrolysis-driven proton transmembrane transporter activity"/>
    <property type="evidence" value="ECO:0007669"/>
    <property type="project" value="UniProtKB-UniRule"/>
</dbReference>
<feature type="transmembrane region" description="Helical" evidence="9">
    <location>
        <begin position="18"/>
        <end position="40"/>
    </location>
</feature>
<dbReference type="HAMAP" id="MF_01129">
    <property type="entry name" value="PPase_energized_pump"/>
    <property type="match status" value="1"/>
</dbReference>
<dbReference type="EMBL" id="CBXV010000008">
    <property type="protein sequence ID" value="CDM66764.1"/>
    <property type="molecule type" value="Genomic_DNA"/>
</dbReference>
<keyword evidence="10" id="KW-0378">Hydrolase</keyword>
<evidence type="ECO:0000313" key="10">
    <source>
        <dbReference type="EMBL" id="CDM66764.1"/>
    </source>
</evidence>
<dbReference type="NCBIfam" id="NF001960">
    <property type="entry name" value="PRK00733.3-5"/>
    <property type="match status" value="1"/>
</dbReference>
<evidence type="ECO:0000256" key="5">
    <source>
        <dbReference type="ARBA" id="ARBA00022967"/>
    </source>
</evidence>
<keyword evidence="7 9" id="KW-0406">Ion transport</keyword>
<feature type="transmembrane region" description="Helical" evidence="9">
    <location>
        <begin position="248"/>
        <end position="266"/>
    </location>
</feature>
<accession>A0A0B6X2H8</accession>
<feature type="transmembrane region" description="Helical" evidence="9">
    <location>
        <begin position="175"/>
        <end position="193"/>
    </location>
</feature>
<name>A0A0B6X2H8_9BACT</name>
<organism evidence="10 11">
    <name type="scientific">Pyrinomonas methylaliphatogenes</name>
    <dbReference type="NCBI Taxonomy" id="454194"/>
    <lineage>
        <taxon>Bacteria</taxon>
        <taxon>Pseudomonadati</taxon>
        <taxon>Acidobacteriota</taxon>
        <taxon>Blastocatellia</taxon>
        <taxon>Blastocatellales</taxon>
        <taxon>Pyrinomonadaceae</taxon>
        <taxon>Pyrinomonas</taxon>
    </lineage>
</organism>
<evidence type="ECO:0000256" key="6">
    <source>
        <dbReference type="ARBA" id="ARBA00022989"/>
    </source>
</evidence>
<feature type="transmembrane region" description="Helical" evidence="9">
    <location>
        <begin position="389"/>
        <end position="414"/>
    </location>
</feature>
<evidence type="ECO:0000256" key="4">
    <source>
        <dbReference type="ARBA" id="ARBA00022842"/>
    </source>
</evidence>
<feature type="transmembrane region" description="Helical" evidence="9">
    <location>
        <begin position="344"/>
        <end position="368"/>
    </location>
</feature>
<keyword evidence="8 9" id="KW-0472">Membrane</keyword>
<keyword evidence="4 9" id="KW-0460">Magnesium</keyword>
<feature type="transmembrane region" description="Helical" evidence="9">
    <location>
        <begin position="513"/>
        <end position="532"/>
    </location>
</feature>
<evidence type="ECO:0000256" key="9">
    <source>
        <dbReference type="HAMAP-Rule" id="MF_01129"/>
    </source>
</evidence>
<dbReference type="STRING" id="454194.PYK22_02798"/>
<dbReference type="Proteomes" id="UP000031518">
    <property type="component" value="Unassembled WGS sequence"/>
</dbReference>
<dbReference type="GO" id="GO:0030955">
    <property type="term" value="F:potassium ion binding"/>
    <property type="evidence" value="ECO:0007669"/>
    <property type="project" value="UniProtKB-UniRule"/>
</dbReference>
<dbReference type="GO" id="GO:0000287">
    <property type="term" value="F:magnesium ion binding"/>
    <property type="evidence" value="ECO:0007669"/>
    <property type="project" value="UniProtKB-UniRule"/>
</dbReference>
<feature type="transmembrane region" description="Helical" evidence="9">
    <location>
        <begin position="69"/>
        <end position="87"/>
    </location>
</feature>
<dbReference type="GO" id="GO:0004427">
    <property type="term" value="F:inorganic diphosphate phosphatase activity"/>
    <property type="evidence" value="ECO:0007669"/>
    <property type="project" value="UniProtKB-UniRule"/>
</dbReference>
<comment type="subcellular location">
    <subcellularLocation>
        <location evidence="9">Cell membrane</location>
        <topology evidence="9">Multi-pass membrane protein</topology>
    </subcellularLocation>
    <subcellularLocation>
        <location evidence="1">Endomembrane system</location>
        <topology evidence="1">Multi-pass membrane protein</topology>
    </subcellularLocation>
</comment>
<dbReference type="GO" id="GO:0012505">
    <property type="term" value="C:endomembrane system"/>
    <property type="evidence" value="ECO:0007669"/>
    <property type="project" value="UniProtKB-SubCell"/>
</dbReference>
<comment type="activity regulation">
    <text evidence="9">Requires K(+) for maximal activity.</text>
</comment>
<keyword evidence="9" id="KW-0630">Potassium</keyword>
<protein>
    <recommendedName>
        <fullName evidence="9">Putative K(+)-stimulated pyrophosphate-energized sodium pump</fullName>
        <ecNumber evidence="9">7.2.3.1</ecNumber>
    </recommendedName>
    <alternativeName>
        <fullName evidence="9">Membrane-bound sodium-translocating pyrophosphatase</fullName>
    </alternativeName>
    <alternativeName>
        <fullName evidence="9">Pyrophosphate-energized inorganic pyrophosphatase</fullName>
        <shortName evidence="9">Na(+)-PPase</shortName>
    </alternativeName>
</protein>
<feature type="transmembrane region" description="Helical" evidence="9">
    <location>
        <begin position="610"/>
        <end position="629"/>
    </location>
</feature>
<comment type="similarity">
    <text evidence="9">Belongs to the H(+)-translocating pyrophosphatase (TC 3.A.10) family. K(+)-stimulated subfamily.</text>
</comment>
<keyword evidence="9" id="KW-1003">Cell membrane</keyword>
<dbReference type="RefSeq" id="WP_041978211.1">
    <property type="nucleotide sequence ID" value="NZ_CBXV010000008.1"/>
</dbReference>
<keyword evidence="9" id="KW-0739">Sodium transport</keyword>
<dbReference type="InterPro" id="IPR004131">
    <property type="entry name" value="PPase-energised_H-pump"/>
</dbReference>
<keyword evidence="3 9" id="KW-0812">Transmembrane</keyword>
<comment type="function">
    <text evidence="9">Sodium pump that utilizes the energy of pyrophosphate hydrolysis as the driving force for Na(+) movement across the membrane.</text>
</comment>
<dbReference type="GO" id="GO:0005886">
    <property type="term" value="C:plasma membrane"/>
    <property type="evidence" value="ECO:0007669"/>
    <property type="project" value="UniProtKB-SubCell"/>
</dbReference>
<dbReference type="AlphaFoldDB" id="A0A0B6X2H8"/>
<feature type="transmembrane region" description="Helical" evidence="9">
    <location>
        <begin position="135"/>
        <end position="163"/>
    </location>
</feature>
<dbReference type="PANTHER" id="PTHR31998">
    <property type="entry name" value="K(+)-INSENSITIVE PYROPHOSPHATE-ENERGIZED PROTON PUMP"/>
    <property type="match status" value="1"/>
</dbReference>
<feature type="transmembrane region" description="Helical" evidence="9">
    <location>
        <begin position="420"/>
        <end position="440"/>
    </location>
</feature>
<feature type="transmembrane region" description="Helical" evidence="9">
    <location>
        <begin position="483"/>
        <end position="501"/>
    </location>
</feature>
<feature type="transmembrane region" description="Helical" evidence="9">
    <location>
        <begin position="278"/>
        <end position="299"/>
    </location>
</feature>
<evidence type="ECO:0000256" key="3">
    <source>
        <dbReference type="ARBA" id="ARBA00022692"/>
    </source>
</evidence>
<keyword evidence="6 9" id="KW-1133">Transmembrane helix</keyword>
<proteinExistence type="inferred from homology"/>
<comment type="subunit">
    <text evidence="9">Homodimer.</text>
</comment>
<comment type="catalytic activity">
    <reaction evidence="9">
        <text>Na(+)(in) + diphosphate + H2O = Na(+)(out) + 2 phosphate + H(+)</text>
        <dbReference type="Rhea" id="RHEA:57884"/>
        <dbReference type="ChEBI" id="CHEBI:15377"/>
        <dbReference type="ChEBI" id="CHEBI:15378"/>
        <dbReference type="ChEBI" id="CHEBI:29101"/>
        <dbReference type="ChEBI" id="CHEBI:33019"/>
        <dbReference type="ChEBI" id="CHEBI:43474"/>
        <dbReference type="EC" id="7.2.3.1"/>
    </reaction>
</comment>
<reference evidence="10 11" key="2">
    <citation type="submission" date="2015-01" db="EMBL/GenBank/DDBJ databases">
        <title>Complete genome sequence of Pyrinomonas methylaliphatogenes type strain K22T.</title>
        <authorList>
            <person name="Lee K.C.Y."/>
            <person name="Power J.F."/>
            <person name="Dunfield P.F."/>
            <person name="Morgan X.C."/>
            <person name="Huttenhower C."/>
            <person name="Stott M.B."/>
        </authorList>
    </citation>
    <scope>NUCLEOTIDE SEQUENCE [LARGE SCALE GENOMIC DNA]</scope>
    <source>
        <strain evidence="10 11">K22</strain>
    </source>
</reference>
<keyword evidence="11" id="KW-1185">Reference proteome</keyword>
<sequence length="694" mass="71350">MAQHEALIFGFVSSSPSIAYFALWSGLLGLALAALTYIAIKRQPTGDDAMHFIAEQIHTGAMAFLRREYTVLIPFLILVAALLGWAVGAGTAFAYIAGGTCSILAGLAGMEAATRANVRTSEAARTHGQARALRTAFNGGSVMGLCVASLGLVGIGAIFNYLVPDVVSDAEWRQFSEVISGFAMGASSIALFARVGGGIYTKAADVGADLVGKIEVGIPEDDPRNPAVIADNVGDNVGDVAGMGADIFESYVGAVIAAIAIAATNAEITNNFNAVSLPIAYTMAGFFASIIGIGAMRVLERRDPAAALRWTTLIAASLFLVFAFFLTLWLPIEQRRADGTSYDILGPFWAVLSGTLSGILIGIVTEYYTSARPVRFIASASQTGAATNIIGGLAVGMRSIILPIIVICAATYAAYHFSGLYGIAIAAVGMLATVGVTMSVDAYGPIADNAGGIAEMSRLGPEVRKITDGLDALGNTTAAIGKGFAIGSAALTALALFSAYASAVGLGTRGLNLVNPLVVIGLFIGGAMPFFISAATMTAVGRAAQGMVEEVRRQFREIPGLLRGEGKPDPARCVDISTRAALREMILPGASAVILPIIVGKLLGVEALGGVLAGATVTGVMLALFMANAGGAWDNAKKQIEGGAFGGKGSDAHKAAVVGDTVGDPFKDTAGPSLNILIKLMSVVSLVLAPWFVR</sequence>
<reference evidence="10 11" key="1">
    <citation type="submission" date="2013-12" db="EMBL/GenBank/DDBJ databases">
        <authorList>
            <person name="Stott M."/>
        </authorList>
    </citation>
    <scope>NUCLEOTIDE SEQUENCE [LARGE SCALE GENOMIC DNA]</scope>
    <source>
        <strain evidence="10 11">K22</strain>
    </source>
</reference>
<comment type="cofactor">
    <cofactor evidence="9">
        <name>Mg(2+)</name>
        <dbReference type="ChEBI" id="CHEBI:18420"/>
    </cofactor>
</comment>
<evidence type="ECO:0000256" key="2">
    <source>
        <dbReference type="ARBA" id="ARBA00022448"/>
    </source>
</evidence>
<dbReference type="PIRSF" id="PIRSF001265">
    <property type="entry name" value="H+-PPase"/>
    <property type="match status" value="1"/>
</dbReference>
<comment type="caution">
    <text evidence="9">Lacks conserved residue(s) required for the propagation of feature annotation.</text>
</comment>
<feature type="transmembrane region" description="Helical" evidence="9">
    <location>
        <begin position="676"/>
        <end position="693"/>
    </location>
</feature>